<keyword evidence="3" id="KW-1185">Reference proteome</keyword>
<feature type="region of interest" description="Disordered" evidence="1">
    <location>
        <begin position="149"/>
        <end position="223"/>
    </location>
</feature>
<dbReference type="AlphaFoldDB" id="A0A9W9SMU1"/>
<feature type="region of interest" description="Disordered" evidence="1">
    <location>
        <begin position="1"/>
        <end position="25"/>
    </location>
</feature>
<sequence>MSSPPIDPPSGGANDPDPMDTDVMGFPSLEEIDSAIFEDIDSTILEGFDPTNIDQMMADFTQALNAEMASAIATTNPMLPPPQHLASSQEALEGYLVQMQAYAGIPRDELQPTQASQLPQQARGISNFRIINGRLTAMAIPPATFDGYLAPMTDPTANQQNPGNSDDPGNDTQTGSNPNGSRTDGPTTDGSNFDGSSSDGSDSDGFIRVEDSDIEIDMGEDGN</sequence>
<gene>
    <name evidence="2" type="ORF">N7496_003834</name>
</gene>
<dbReference type="RefSeq" id="XP_056558977.1">
    <property type="nucleotide sequence ID" value="XM_056696765.1"/>
</dbReference>
<feature type="compositionally biased region" description="Polar residues" evidence="1">
    <location>
        <begin position="170"/>
        <end position="188"/>
    </location>
</feature>
<name>A0A9W9SMU1_9EURO</name>
<evidence type="ECO:0000256" key="1">
    <source>
        <dbReference type="SAM" id="MobiDB-lite"/>
    </source>
</evidence>
<accession>A0A9W9SMU1</accession>
<feature type="compositionally biased region" description="Low complexity" evidence="1">
    <location>
        <begin position="189"/>
        <end position="204"/>
    </location>
</feature>
<comment type="caution">
    <text evidence="2">The sequence shown here is derived from an EMBL/GenBank/DDBJ whole genome shotgun (WGS) entry which is preliminary data.</text>
</comment>
<evidence type="ECO:0000313" key="3">
    <source>
        <dbReference type="Proteomes" id="UP001147782"/>
    </source>
</evidence>
<dbReference type="EMBL" id="JAPZBS010000002">
    <property type="protein sequence ID" value="KAJ5381406.1"/>
    <property type="molecule type" value="Genomic_DNA"/>
</dbReference>
<reference evidence="2" key="2">
    <citation type="journal article" date="2023" name="IMA Fungus">
        <title>Comparative genomic study of the Penicillium genus elucidates a diverse pangenome and 15 lateral gene transfer events.</title>
        <authorList>
            <person name="Petersen C."/>
            <person name="Sorensen T."/>
            <person name="Nielsen M.R."/>
            <person name="Sondergaard T.E."/>
            <person name="Sorensen J.L."/>
            <person name="Fitzpatrick D.A."/>
            <person name="Frisvad J.C."/>
            <person name="Nielsen K.L."/>
        </authorList>
    </citation>
    <scope>NUCLEOTIDE SEQUENCE</scope>
    <source>
        <strain evidence="2">IBT 29864</strain>
    </source>
</reference>
<organism evidence="2 3">
    <name type="scientific">Penicillium cataractarum</name>
    <dbReference type="NCBI Taxonomy" id="2100454"/>
    <lineage>
        <taxon>Eukaryota</taxon>
        <taxon>Fungi</taxon>
        <taxon>Dikarya</taxon>
        <taxon>Ascomycota</taxon>
        <taxon>Pezizomycotina</taxon>
        <taxon>Eurotiomycetes</taxon>
        <taxon>Eurotiomycetidae</taxon>
        <taxon>Eurotiales</taxon>
        <taxon>Aspergillaceae</taxon>
        <taxon>Penicillium</taxon>
    </lineage>
</organism>
<feature type="compositionally biased region" description="Acidic residues" evidence="1">
    <location>
        <begin position="212"/>
        <end position="223"/>
    </location>
</feature>
<dbReference type="Proteomes" id="UP001147782">
    <property type="component" value="Unassembled WGS sequence"/>
</dbReference>
<protein>
    <submittedName>
        <fullName evidence="2">Uncharacterized protein</fullName>
    </submittedName>
</protein>
<evidence type="ECO:0000313" key="2">
    <source>
        <dbReference type="EMBL" id="KAJ5381406.1"/>
    </source>
</evidence>
<dbReference type="OrthoDB" id="4354894at2759"/>
<dbReference type="GeneID" id="81435942"/>
<reference evidence="2" key="1">
    <citation type="submission" date="2022-11" db="EMBL/GenBank/DDBJ databases">
        <authorList>
            <person name="Petersen C."/>
        </authorList>
    </citation>
    <scope>NUCLEOTIDE SEQUENCE</scope>
    <source>
        <strain evidence="2">IBT 29864</strain>
    </source>
</reference>
<proteinExistence type="predicted"/>
<feature type="compositionally biased region" description="Polar residues" evidence="1">
    <location>
        <begin position="155"/>
        <end position="164"/>
    </location>
</feature>